<dbReference type="Proteomes" id="UP000054928">
    <property type="component" value="Unassembled WGS sequence"/>
</dbReference>
<evidence type="ECO:0000313" key="2">
    <source>
        <dbReference type="Proteomes" id="UP000054928"/>
    </source>
</evidence>
<keyword evidence="2" id="KW-1185">Reference proteome</keyword>
<proteinExistence type="predicted"/>
<dbReference type="EMBL" id="CCYD01000053">
    <property type="protein sequence ID" value="CEG35643.1"/>
    <property type="molecule type" value="Genomic_DNA"/>
</dbReference>
<reference evidence="2" key="1">
    <citation type="submission" date="2014-09" db="EMBL/GenBank/DDBJ databases">
        <authorList>
            <person name="Sharma Rahul"/>
            <person name="Thines Marco"/>
        </authorList>
    </citation>
    <scope>NUCLEOTIDE SEQUENCE [LARGE SCALE GENOMIC DNA]</scope>
</reference>
<name>A0A0N7L3E4_PLAHL</name>
<accession>A0A0N7L3E4</accession>
<organism evidence="1 2">
    <name type="scientific">Plasmopara halstedii</name>
    <name type="common">Downy mildew of sunflower</name>
    <dbReference type="NCBI Taxonomy" id="4781"/>
    <lineage>
        <taxon>Eukaryota</taxon>
        <taxon>Sar</taxon>
        <taxon>Stramenopiles</taxon>
        <taxon>Oomycota</taxon>
        <taxon>Peronosporomycetes</taxon>
        <taxon>Peronosporales</taxon>
        <taxon>Peronosporaceae</taxon>
        <taxon>Plasmopara</taxon>
    </lineage>
</organism>
<dbReference type="GeneID" id="36406568"/>
<sequence>MGQRACSKFRYGYQTLSPGREKQEKGAKLIAETNDSSVPLKVLPGSLST</sequence>
<evidence type="ECO:0000313" key="1">
    <source>
        <dbReference type="EMBL" id="CEG35643.1"/>
    </source>
</evidence>
<protein>
    <submittedName>
        <fullName evidence="1">Uncharacterized protein</fullName>
    </submittedName>
</protein>
<dbReference type="AlphaFoldDB" id="A0A0N7L3E4"/>
<dbReference type="RefSeq" id="XP_024572012.1">
    <property type="nucleotide sequence ID" value="XM_024726458.1"/>
</dbReference>